<reference evidence="2 3" key="1">
    <citation type="submission" date="2014-02" db="EMBL/GenBank/DDBJ databases">
        <title>Draft genome sequence of Lysinibacillus massiliensis CCUG 49529.</title>
        <authorList>
            <person name="Zhang F."/>
            <person name="Wang G."/>
            <person name="Zhang L."/>
        </authorList>
    </citation>
    <scope>NUCLEOTIDE SEQUENCE [LARGE SCALE GENOMIC DNA]</scope>
    <source>
        <strain evidence="2 3">CCUG 49529</strain>
    </source>
</reference>
<comment type="caution">
    <text evidence="2">The sequence shown here is derived from an EMBL/GenBank/DDBJ whole genome shotgun (WGS) entry which is preliminary data.</text>
</comment>
<accession>A0A0A3J3M5</accession>
<proteinExistence type="predicted"/>
<protein>
    <submittedName>
        <fullName evidence="2">Uncharacterized protein</fullName>
    </submittedName>
</protein>
<feature type="region of interest" description="Disordered" evidence="1">
    <location>
        <begin position="20"/>
        <end position="40"/>
    </location>
</feature>
<evidence type="ECO:0000313" key="3">
    <source>
        <dbReference type="Proteomes" id="UP000030595"/>
    </source>
</evidence>
<gene>
    <name evidence="2" type="ORF">CD30_05700</name>
</gene>
<organism evidence="2 3">
    <name type="scientific">Ureibacillus massiliensis 4400831 = CIP 108448 = CCUG 49529</name>
    <dbReference type="NCBI Taxonomy" id="1211035"/>
    <lineage>
        <taxon>Bacteria</taxon>
        <taxon>Bacillati</taxon>
        <taxon>Bacillota</taxon>
        <taxon>Bacilli</taxon>
        <taxon>Bacillales</taxon>
        <taxon>Caryophanaceae</taxon>
        <taxon>Ureibacillus</taxon>
    </lineage>
</organism>
<keyword evidence="3" id="KW-1185">Reference proteome</keyword>
<evidence type="ECO:0000313" key="2">
    <source>
        <dbReference type="EMBL" id="KGR91546.1"/>
    </source>
</evidence>
<dbReference type="EMBL" id="JPVQ01000006">
    <property type="protein sequence ID" value="KGR91546.1"/>
    <property type="molecule type" value="Genomic_DNA"/>
</dbReference>
<sequence length="59" mass="5977">MEWKAASASAACAFDAKQSFPAGAKSSGETPQSEAKGAPLATGCASAWNGNQLTFIKKV</sequence>
<evidence type="ECO:0000256" key="1">
    <source>
        <dbReference type="SAM" id="MobiDB-lite"/>
    </source>
</evidence>
<dbReference type="Proteomes" id="UP000030595">
    <property type="component" value="Unassembled WGS sequence"/>
</dbReference>
<dbReference type="AlphaFoldDB" id="A0A0A3J3M5"/>
<name>A0A0A3J3M5_9BACL</name>